<evidence type="ECO:0000256" key="13">
    <source>
        <dbReference type="ARBA" id="ARBA00048811"/>
    </source>
</evidence>
<dbReference type="AlphaFoldDB" id="A0A521ETH1"/>
<dbReference type="Gene3D" id="3.40.50.2020">
    <property type="match status" value="1"/>
</dbReference>
<dbReference type="UniPathway" id="UPA00591">
    <property type="reaction ID" value="UER00648"/>
</dbReference>
<gene>
    <name evidence="17" type="ORF">SAMN06265379_11126</name>
</gene>
<dbReference type="EC" id="2.4.2.8" evidence="5 15"/>
<dbReference type="RefSeq" id="WP_142534474.1">
    <property type="nucleotide sequence ID" value="NZ_FXTB01000011.1"/>
</dbReference>
<evidence type="ECO:0000256" key="10">
    <source>
        <dbReference type="ARBA" id="ARBA00022726"/>
    </source>
</evidence>
<dbReference type="EMBL" id="FXTB01000011">
    <property type="protein sequence ID" value="SMO87219.1"/>
    <property type="molecule type" value="Genomic_DNA"/>
</dbReference>
<evidence type="ECO:0000256" key="6">
    <source>
        <dbReference type="ARBA" id="ARBA00022490"/>
    </source>
</evidence>
<comment type="subcellular location">
    <subcellularLocation>
        <location evidence="2 15">Cytoplasm</location>
    </subcellularLocation>
</comment>
<evidence type="ECO:0000256" key="14">
    <source>
        <dbReference type="ARBA" id="ARBA00049402"/>
    </source>
</evidence>
<accession>A0A521ETH1</accession>
<dbReference type="GO" id="GO:0032263">
    <property type="term" value="P:GMP salvage"/>
    <property type="evidence" value="ECO:0007669"/>
    <property type="project" value="TreeGrafter"/>
</dbReference>
<dbReference type="GO" id="GO:0006178">
    <property type="term" value="P:guanine salvage"/>
    <property type="evidence" value="ECO:0007669"/>
    <property type="project" value="TreeGrafter"/>
</dbReference>
<feature type="domain" description="Phosphoribosyltransferase" evidence="16">
    <location>
        <begin position="23"/>
        <end position="163"/>
    </location>
</feature>
<dbReference type="PANTHER" id="PTHR43340">
    <property type="entry name" value="HYPOXANTHINE-GUANINE PHOSPHORIBOSYLTRANSFERASE"/>
    <property type="match status" value="1"/>
</dbReference>
<keyword evidence="9 15" id="KW-0479">Metal-binding</keyword>
<dbReference type="GO" id="GO:0005829">
    <property type="term" value="C:cytosol"/>
    <property type="evidence" value="ECO:0007669"/>
    <property type="project" value="TreeGrafter"/>
</dbReference>
<dbReference type="InterPro" id="IPR005904">
    <property type="entry name" value="Hxn_phspho_trans"/>
</dbReference>
<comment type="similarity">
    <text evidence="4 15">Belongs to the purine/pyrimidine phosphoribosyltransferase family.</text>
</comment>
<dbReference type="GO" id="GO:0000166">
    <property type="term" value="F:nucleotide binding"/>
    <property type="evidence" value="ECO:0007669"/>
    <property type="project" value="UniProtKB-KW"/>
</dbReference>
<evidence type="ECO:0000256" key="8">
    <source>
        <dbReference type="ARBA" id="ARBA00022679"/>
    </source>
</evidence>
<comment type="catalytic activity">
    <reaction evidence="13">
        <text>GMP + diphosphate = guanine + 5-phospho-alpha-D-ribose 1-diphosphate</text>
        <dbReference type="Rhea" id="RHEA:25424"/>
        <dbReference type="ChEBI" id="CHEBI:16235"/>
        <dbReference type="ChEBI" id="CHEBI:33019"/>
        <dbReference type="ChEBI" id="CHEBI:58017"/>
        <dbReference type="ChEBI" id="CHEBI:58115"/>
        <dbReference type="EC" id="2.4.2.8"/>
    </reaction>
    <physiologicalReaction direction="right-to-left" evidence="13">
        <dbReference type="Rhea" id="RHEA:25426"/>
    </physiologicalReaction>
</comment>
<protein>
    <recommendedName>
        <fullName evidence="5 15">Hypoxanthine phosphoribosyltransferase</fullName>
        <ecNumber evidence="5 15">2.4.2.8</ecNumber>
    </recommendedName>
</protein>
<reference evidence="17 18" key="1">
    <citation type="submission" date="2017-05" db="EMBL/GenBank/DDBJ databases">
        <authorList>
            <person name="Varghese N."/>
            <person name="Submissions S."/>
        </authorList>
    </citation>
    <scope>NUCLEOTIDE SEQUENCE [LARGE SCALE GENOMIC DNA]</scope>
    <source>
        <strain evidence="17 18">DSM 27040</strain>
    </source>
</reference>
<dbReference type="PANTHER" id="PTHR43340:SF1">
    <property type="entry name" value="HYPOXANTHINE PHOSPHORIBOSYLTRANSFERASE"/>
    <property type="match status" value="1"/>
</dbReference>
<evidence type="ECO:0000256" key="1">
    <source>
        <dbReference type="ARBA" id="ARBA00001946"/>
    </source>
</evidence>
<keyword evidence="12 15" id="KW-0460">Magnesium</keyword>
<dbReference type="InterPro" id="IPR029057">
    <property type="entry name" value="PRTase-like"/>
</dbReference>
<evidence type="ECO:0000313" key="18">
    <source>
        <dbReference type="Proteomes" id="UP000319040"/>
    </source>
</evidence>
<name>A0A521ETH1_SACCC</name>
<evidence type="ECO:0000256" key="3">
    <source>
        <dbReference type="ARBA" id="ARBA00004669"/>
    </source>
</evidence>
<comment type="pathway">
    <text evidence="3 15">Purine metabolism; IMP biosynthesis via salvage pathway; IMP from hypoxanthine: step 1/1.</text>
</comment>
<evidence type="ECO:0000313" key="17">
    <source>
        <dbReference type="EMBL" id="SMO87219.1"/>
    </source>
</evidence>
<evidence type="ECO:0000256" key="4">
    <source>
        <dbReference type="ARBA" id="ARBA00008391"/>
    </source>
</evidence>
<dbReference type="InterPro" id="IPR050408">
    <property type="entry name" value="HGPRT"/>
</dbReference>
<evidence type="ECO:0000259" key="16">
    <source>
        <dbReference type="Pfam" id="PF00156"/>
    </source>
</evidence>
<evidence type="ECO:0000256" key="15">
    <source>
        <dbReference type="RuleBase" id="RU364099"/>
    </source>
</evidence>
<evidence type="ECO:0000256" key="9">
    <source>
        <dbReference type="ARBA" id="ARBA00022723"/>
    </source>
</evidence>
<dbReference type="Proteomes" id="UP000319040">
    <property type="component" value="Unassembled WGS sequence"/>
</dbReference>
<dbReference type="GO" id="GO:0006166">
    <property type="term" value="P:purine ribonucleoside salvage"/>
    <property type="evidence" value="ECO:0007669"/>
    <property type="project" value="UniProtKB-KW"/>
</dbReference>
<organism evidence="17 18">
    <name type="scientific">Saccharicrinis carchari</name>
    <dbReference type="NCBI Taxonomy" id="1168039"/>
    <lineage>
        <taxon>Bacteria</taxon>
        <taxon>Pseudomonadati</taxon>
        <taxon>Bacteroidota</taxon>
        <taxon>Bacteroidia</taxon>
        <taxon>Marinilabiliales</taxon>
        <taxon>Marinilabiliaceae</taxon>
        <taxon>Saccharicrinis</taxon>
    </lineage>
</organism>
<evidence type="ECO:0000256" key="7">
    <source>
        <dbReference type="ARBA" id="ARBA00022676"/>
    </source>
</evidence>
<dbReference type="InterPro" id="IPR000836">
    <property type="entry name" value="PRTase_dom"/>
</dbReference>
<keyword evidence="18" id="KW-1185">Reference proteome</keyword>
<keyword evidence="11 15" id="KW-0547">Nucleotide-binding</keyword>
<evidence type="ECO:0000256" key="12">
    <source>
        <dbReference type="ARBA" id="ARBA00022842"/>
    </source>
</evidence>
<dbReference type="NCBIfam" id="TIGR01203">
    <property type="entry name" value="HGPRTase"/>
    <property type="match status" value="1"/>
</dbReference>
<dbReference type="GO" id="GO:0052657">
    <property type="term" value="F:guanine phosphoribosyltransferase activity"/>
    <property type="evidence" value="ECO:0007669"/>
    <property type="project" value="RHEA"/>
</dbReference>
<comment type="cofactor">
    <cofactor evidence="1 15">
        <name>Mg(2+)</name>
        <dbReference type="ChEBI" id="CHEBI:18420"/>
    </cofactor>
</comment>
<comment type="catalytic activity">
    <reaction evidence="14">
        <text>IMP + diphosphate = hypoxanthine + 5-phospho-alpha-D-ribose 1-diphosphate</text>
        <dbReference type="Rhea" id="RHEA:17973"/>
        <dbReference type="ChEBI" id="CHEBI:17368"/>
        <dbReference type="ChEBI" id="CHEBI:33019"/>
        <dbReference type="ChEBI" id="CHEBI:58017"/>
        <dbReference type="ChEBI" id="CHEBI:58053"/>
        <dbReference type="EC" id="2.4.2.8"/>
    </reaction>
    <physiologicalReaction direction="right-to-left" evidence="14">
        <dbReference type="Rhea" id="RHEA:17975"/>
    </physiologicalReaction>
</comment>
<keyword evidence="10 15" id="KW-0660">Purine salvage</keyword>
<keyword evidence="7 15" id="KW-0328">Glycosyltransferase</keyword>
<keyword evidence="8 15" id="KW-0808">Transferase</keyword>
<keyword evidence="6 15" id="KW-0963">Cytoplasm</keyword>
<proteinExistence type="inferred from homology"/>
<dbReference type="GO" id="GO:0032264">
    <property type="term" value="P:IMP salvage"/>
    <property type="evidence" value="ECO:0007669"/>
    <property type="project" value="UniProtKB-UniPathway"/>
</dbReference>
<dbReference type="CDD" id="cd06223">
    <property type="entry name" value="PRTases_typeI"/>
    <property type="match status" value="1"/>
</dbReference>
<dbReference type="GO" id="GO:0004422">
    <property type="term" value="F:hypoxanthine phosphoribosyltransferase activity"/>
    <property type="evidence" value="ECO:0007669"/>
    <property type="project" value="InterPro"/>
</dbReference>
<dbReference type="GO" id="GO:0000287">
    <property type="term" value="F:magnesium ion binding"/>
    <property type="evidence" value="ECO:0007669"/>
    <property type="project" value="TreeGrafter"/>
</dbReference>
<dbReference type="OrthoDB" id="9802824at2"/>
<dbReference type="SUPFAM" id="SSF53271">
    <property type="entry name" value="PRTase-like"/>
    <property type="match status" value="1"/>
</dbReference>
<dbReference type="GO" id="GO:0046100">
    <property type="term" value="P:hypoxanthine metabolic process"/>
    <property type="evidence" value="ECO:0007669"/>
    <property type="project" value="TreeGrafter"/>
</dbReference>
<dbReference type="Pfam" id="PF00156">
    <property type="entry name" value="Pribosyltran"/>
    <property type="match status" value="1"/>
</dbReference>
<evidence type="ECO:0000256" key="11">
    <source>
        <dbReference type="ARBA" id="ARBA00022741"/>
    </source>
</evidence>
<evidence type="ECO:0000256" key="5">
    <source>
        <dbReference type="ARBA" id="ARBA00011895"/>
    </source>
</evidence>
<evidence type="ECO:0000256" key="2">
    <source>
        <dbReference type="ARBA" id="ARBA00004496"/>
    </source>
</evidence>
<sequence>MKRIKLLDREFKLSIPFEQIDGAIAKIADKMNKELSDKDPLLVCVLNGSFMFASDLMRKLDFPCQISFVKFSSYRGTETTGNVKEIIGLTEKIEGRTIVILEDIIDTGITIQKVLEELSEFNPKALKVASMLFKPEAFTGDIEVDYVGIEIPNDFIVGYGLDYDGYGRNLPDIYTVVE</sequence>